<keyword evidence="10" id="KW-0479">Metal-binding</keyword>
<dbReference type="PROSITE" id="PS00479">
    <property type="entry name" value="ZF_DAG_PE_1"/>
    <property type="match status" value="1"/>
</dbReference>
<evidence type="ECO:0000256" key="6">
    <source>
        <dbReference type="ARBA" id="ARBA00022490"/>
    </source>
</evidence>
<dbReference type="PROSITE" id="PS51285">
    <property type="entry name" value="AGC_KINASE_CTER"/>
    <property type="match status" value="1"/>
</dbReference>
<dbReference type="CDD" id="cd20837">
    <property type="entry name" value="C1_nPKC_theta-like_rpt2"/>
    <property type="match status" value="1"/>
</dbReference>
<evidence type="ECO:0000256" key="22">
    <source>
        <dbReference type="PIRSR" id="PIRSR000551-51"/>
    </source>
</evidence>
<dbReference type="InterPro" id="IPR002219">
    <property type="entry name" value="PKC_DAG/PE"/>
</dbReference>
<dbReference type="InterPro" id="IPR011009">
    <property type="entry name" value="Kinase-like_dom_sf"/>
</dbReference>
<evidence type="ECO:0000256" key="13">
    <source>
        <dbReference type="ARBA" id="ARBA00022771"/>
    </source>
</evidence>
<evidence type="ECO:0000256" key="21">
    <source>
        <dbReference type="PIRSR" id="PIRSR000551-50"/>
    </source>
</evidence>
<feature type="domain" description="Phorbol-ester/DAG-type" evidence="25">
    <location>
        <begin position="245"/>
        <end position="295"/>
    </location>
</feature>
<dbReference type="Proteomes" id="UP000694701">
    <property type="component" value="Unplaced"/>
</dbReference>
<dbReference type="InterPro" id="IPR014376">
    <property type="entry name" value="Prot_kin_PKC_delta"/>
</dbReference>
<dbReference type="FunFam" id="3.30.200.20:FF:000360">
    <property type="entry name" value="Protein kinase C"/>
    <property type="match status" value="1"/>
</dbReference>
<evidence type="ECO:0000256" key="2">
    <source>
        <dbReference type="ARBA" id="ARBA00004496"/>
    </source>
</evidence>
<dbReference type="GO" id="GO:0008270">
    <property type="term" value="F:zinc ion binding"/>
    <property type="evidence" value="ECO:0007669"/>
    <property type="project" value="UniProtKB-KW"/>
</dbReference>
<keyword evidence="8" id="KW-0597">Phosphoprotein</keyword>
<dbReference type="SMART" id="SM00133">
    <property type="entry name" value="S_TK_X"/>
    <property type="match status" value="1"/>
</dbReference>
<evidence type="ECO:0000256" key="12">
    <source>
        <dbReference type="ARBA" id="ARBA00022741"/>
    </source>
</evidence>
<dbReference type="FunFam" id="2.60.40.150:FF:000049">
    <property type="entry name" value="Protein kinase C delta type"/>
    <property type="match status" value="1"/>
</dbReference>
<dbReference type="SUPFAM" id="SSF56112">
    <property type="entry name" value="Protein kinase-like (PK-like)"/>
    <property type="match status" value="1"/>
</dbReference>
<keyword evidence="7 20" id="KW-0723">Serine/threonine-protein kinase</keyword>
<dbReference type="CDD" id="cd20834">
    <property type="entry name" value="C1_nPKC_theta-like_rpt1"/>
    <property type="match status" value="1"/>
</dbReference>
<feature type="domain" description="AGC-kinase C-terminal" evidence="26">
    <location>
        <begin position="628"/>
        <end position="699"/>
    </location>
</feature>
<feature type="active site" description="Proton acceptor" evidence="21">
    <location>
        <position position="497"/>
    </location>
</feature>
<dbReference type="FunFam" id="3.30.60.20:FF:000008">
    <property type="entry name" value="Protein kinase C theta"/>
    <property type="match status" value="1"/>
</dbReference>
<keyword evidence="14 20" id="KW-0418">Kinase</keyword>
<name>A0A8C2CAJ1_CYPCA</name>
<evidence type="ECO:0000259" key="25">
    <source>
        <dbReference type="PROSITE" id="PS50081"/>
    </source>
</evidence>
<dbReference type="SMART" id="SM00109">
    <property type="entry name" value="C1"/>
    <property type="match status" value="2"/>
</dbReference>
<keyword evidence="13" id="KW-0863">Zinc-finger</keyword>
<evidence type="ECO:0000313" key="27">
    <source>
        <dbReference type="Ensembl" id="ENSCCRP00020007260.1"/>
    </source>
</evidence>
<dbReference type="Gene3D" id="3.30.60.20">
    <property type="match status" value="2"/>
</dbReference>
<evidence type="ECO:0000313" key="28">
    <source>
        <dbReference type="Proteomes" id="UP000694701"/>
    </source>
</evidence>
<evidence type="ECO:0000256" key="8">
    <source>
        <dbReference type="ARBA" id="ARBA00022553"/>
    </source>
</evidence>
<dbReference type="Gene3D" id="2.60.40.150">
    <property type="entry name" value="C2 domain"/>
    <property type="match status" value="1"/>
</dbReference>
<dbReference type="Ensembl" id="ENSCCRT00020008148.1">
    <property type="protein sequence ID" value="ENSCCRP00020007260.1"/>
    <property type="gene ID" value="ENSCCRG00020002586.1"/>
</dbReference>
<dbReference type="PROSITE" id="PS50011">
    <property type="entry name" value="PROTEIN_KINASE_DOM"/>
    <property type="match status" value="1"/>
</dbReference>
<evidence type="ECO:0000256" key="23">
    <source>
        <dbReference type="PROSITE-ProRule" id="PRU10141"/>
    </source>
</evidence>
<keyword evidence="17" id="KW-0472">Membrane</keyword>
<dbReference type="GO" id="GO:0005886">
    <property type="term" value="C:plasma membrane"/>
    <property type="evidence" value="ECO:0007669"/>
    <property type="project" value="UniProtKB-SubCell"/>
</dbReference>
<dbReference type="GO" id="GO:0005737">
    <property type="term" value="C:cytoplasm"/>
    <property type="evidence" value="ECO:0007669"/>
    <property type="project" value="UniProtKB-SubCell"/>
</dbReference>
<dbReference type="InterPro" id="IPR017892">
    <property type="entry name" value="Pkinase_C"/>
</dbReference>
<dbReference type="PROSITE" id="PS00108">
    <property type="entry name" value="PROTEIN_KINASE_ST"/>
    <property type="match status" value="1"/>
</dbReference>
<dbReference type="Pfam" id="PF00433">
    <property type="entry name" value="Pkinase_C"/>
    <property type="match status" value="1"/>
</dbReference>
<evidence type="ECO:0000256" key="7">
    <source>
        <dbReference type="ARBA" id="ARBA00022527"/>
    </source>
</evidence>
<dbReference type="Gene3D" id="1.10.510.10">
    <property type="entry name" value="Transferase(Phosphotransferase) domain 1"/>
    <property type="match status" value="1"/>
</dbReference>
<keyword evidence="11" id="KW-0677">Repeat</keyword>
<keyword evidence="12 20" id="KW-0547">Nucleotide-binding</keyword>
<dbReference type="SUPFAM" id="SSF57889">
    <property type="entry name" value="Cysteine-rich domain"/>
    <property type="match status" value="2"/>
</dbReference>
<keyword evidence="5" id="KW-1003">Cell membrane</keyword>
<comment type="catalytic activity">
    <reaction evidence="19">
        <text>L-seryl-[protein] + ATP = O-phospho-L-seryl-[protein] + ADP + H(+)</text>
        <dbReference type="Rhea" id="RHEA:17989"/>
        <dbReference type="Rhea" id="RHEA-COMP:9863"/>
        <dbReference type="Rhea" id="RHEA-COMP:11604"/>
        <dbReference type="ChEBI" id="CHEBI:15378"/>
        <dbReference type="ChEBI" id="CHEBI:29999"/>
        <dbReference type="ChEBI" id="CHEBI:30616"/>
        <dbReference type="ChEBI" id="CHEBI:83421"/>
        <dbReference type="ChEBI" id="CHEBI:456216"/>
        <dbReference type="EC" id="2.7.11.13"/>
    </reaction>
</comment>
<dbReference type="FunFam" id="3.30.60.20:FF:000003">
    <property type="entry name" value="Protein kinase C delta"/>
    <property type="match status" value="1"/>
</dbReference>
<dbReference type="SUPFAM" id="SSF49562">
    <property type="entry name" value="C2 domain (Calcium/lipid-binding domain, CaLB)"/>
    <property type="match status" value="1"/>
</dbReference>
<accession>A0A8C2CAJ1</accession>
<comment type="similarity">
    <text evidence="3 20">Belongs to the protein kinase superfamily. AGC Ser/Thr protein kinase family. PKC subfamily.</text>
</comment>
<evidence type="ECO:0000256" key="9">
    <source>
        <dbReference type="ARBA" id="ARBA00022679"/>
    </source>
</evidence>
<dbReference type="Pfam" id="PF00130">
    <property type="entry name" value="C1_1"/>
    <property type="match status" value="2"/>
</dbReference>
<dbReference type="Pfam" id="PF21494">
    <property type="entry name" value="PKC_C2"/>
    <property type="match status" value="1"/>
</dbReference>
<evidence type="ECO:0000256" key="3">
    <source>
        <dbReference type="ARBA" id="ARBA00005490"/>
    </source>
</evidence>
<dbReference type="PANTHER" id="PTHR24351">
    <property type="entry name" value="RIBOSOMAL PROTEIN S6 KINASE"/>
    <property type="match status" value="1"/>
</dbReference>
<dbReference type="InterPro" id="IPR020454">
    <property type="entry name" value="DAG/PE-bd"/>
</dbReference>
<feature type="domain" description="Phorbol-ester/DAG-type" evidence="25">
    <location>
        <begin position="173"/>
        <end position="223"/>
    </location>
</feature>
<keyword evidence="6" id="KW-0963">Cytoplasm</keyword>
<evidence type="ECO:0000256" key="17">
    <source>
        <dbReference type="ARBA" id="ARBA00023136"/>
    </source>
</evidence>
<dbReference type="PIRSF" id="PIRSF000551">
    <property type="entry name" value="PKC_delta"/>
    <property type="match status" value="1"/>
</dbReference>
<keyword evidence="15" id="KW-0862">Zinc</keyword>
<evidence type="ECO:0000256" key="4">
    <source>
        <dbReference type="ARBA" id="ARBA00012429"/>
    </source>
</evidence>
<feature type="binding site" evidence="22">
    <location>
        <begin position="379"/>
        <end position="387"/>
    </location>
    <ligand>
        <name>ATP</name>
        <dbReference type="ChEBI" id="CHEBI:30616"/>
    </ligand>
</feature>
<keyword evidence="9 20" id="KW-0808">Transferase</keyword>
<dbReference type="GO" id="GO:0007165">
    <property type="term" value="P:signal transduction"/>
    <property type="evidence" value="ECO:0007669"/>
    <property type="project" value="UniProtKB-ARBA"/>
</dbReference>
<dbReference type="PRINTS" id="PR00008">
    <property type="entry name" value="DAGPEDOMAIN"/>
</dbReference>
<organism evidence="27 28">
    <name type="scientific">Cyprinus carpio</name>
    <name type="common">Common carp</name>
    <dbReference type="NCBI Taxonomy" id="7962"/>
    <lineage>
        <taxon>Eukaryota</taxon>
        <taxon>Metazoa</taxon>
        <taxon>Chordata</taxon>
        <taxon>Craniata</taxon>
        <taxon>Vertebrata</taxon>
        <taxon>Euteleostomi</taxon>
        <taxon>Actinopterygii</taxon>
        <taxon>Neopterygii</taxon>
        <taxon>Teleostei</taxon>
        <taxon>Ostariophysi</taxon>
        <taxon>Cypriniformes</taxon>
        <taxon>Cyprinidae</taxon>
        <taxon>Cyprininae</taxon>
        <taxon>Cyprinus</taxon>
    </lineage>
</organism>
<evidence type="ECO:0000256" key="5">
    <source>
        <dbReference type="ARBA" id="ARBA00022475"/>
    </source>
</evidence>
<comment type="subcellular location">
    <subcellularLocation>
        <location evidence="1">Cell membrane</location>
        <topology evidence="1">Peripheral membrane protein</topology>
    </subcellularLocation>
    <subcellularLocation>
        <location evidence="2">Cytoplasm</location>
    </subcellularLocation>
</comment>
<dbReference type="InterPro" id="IPR000719">
    <property type="entry name" value="Prot_kinase_dom"/>
</dbReference>
<evidence type="ECO:0000256" key="10">
    <source>
        <dbReference type="ARBA" id="ARBA00022723"/>
    </source>
</evidence>
<dbReference type="Pfam" id="PF00069">
    <property type="entry name" value="Pkinase"/>
    <property type="match status" value="1"/>
</dbReference>
<sequence>MQLKYFYFKVNDHHEHSIGVFLRVAMAPFLRIAFNAYDLGTFSPMAEAPFCAIKMKEALSTERGKTLIQKKPTMYPAWRSTFDAHIYEGRVIQILLMRTAEEPLAEVTVGVSVLAEKCKKANGRAEFWVDLQPSGKVMMSVQLFLEDSDTEEAPTLNRRRGAIKQAKIHFIKNHEFIATFFRQPTFCSVCRDFVWGLNKQGYKCRQCNAAIHKKCIDKIIGRCTGTAANSRETMFQKERFKIDMPHRFKTYNYMSPTFCDHCGSLLWGLVKQGLKCEDCSMNVHHKCQTKVANLCGINQKLLAEALTQVSSKSTKRPESNAQSNSQDVGVYQVFNKSPDVNVDGAPCGHLWEGSSPRPTSRITHQTRITAEHFIFHKVLGKGSFGKVLLAELKGTKEWFAVKALKKDVVLMDDDVECTMVEKRVLALAWENPFLTHTYSTFQTKEHLFFVMEYLNGGDLMFHIQENGRFDLYRATFYAAEIVCGLQFLHSKGIIYRDIKLDNVMLDGEGHVKIADFGMCKENVFGDNRATTFCGTPDYIAPEILLGQQYSFSVDWWSLGVLVYEMLIGQSPFHGDDEDELFESIRMDTPHYPRWITVDTRDMLERLFERDPSRRLGVVGNIRGHLFFKTVNWSALERREVEPPFKPKVKGPNDCSNFDREFLSEKPRLSHCEKGLIESMDQSAFAGFSFINPKMEHLLQK</sequence>
<dbReference type="GO" id="GO:0004697">
    <property type="term" value="F:diacylglycerol-dependent serine/threonine kinase activity"/>
    <property type="evidence" value="ECO:0007669"/>
    <property type="project" value="UniProtKB-EC"/>
</dbReference>
<dbReference type="PROSITE" id="PS00107">
    <property type="entry name" value="PROTEIN_KINASE_ATP"/>
    <property type="match status" value="1"/>
</dbReference>
<evidence type="ECO:0000256" key="19">
    <source>
        <dbReference type="ARBA" id="ARBA00047470"/>
    </source>
</evidence>
<evidence type="ECO:0000259" key="24">
    <source>
        <dbReference type="PROSITE" id="PS50011"/>
    </source>
</evidence>
<evidence type="ECO:0000256" key="18">
    <source>
        <dbReference type="ARBA" id="ARBA00047272"/>
    </source>
</evidence>
<keyword evidence="16 20" id="KW-0067">ATP-binding</keyword>
<evidence type="ECO:0000256" key="20">
    <source>
        <dbReference type="PIRNR" id="PIRNR000551"/>
    </source>
</evidence>
<comment type="catalytic activity">
    <reaction evidence="18 20">
        <text>L-threonyl-[protein] + ATP = O-phospho-L-threonyl-[protein] + ADP + H(+)</text>
        <dbReference type="Rhea" id="RHEA:46608"/>
        <dbReference type="Rhea" id="RHEA-COMP:11060"/>
        <dbReference type="Rhea" id="RHEA-COMP:11605"/>
        <dbReference type="ChEBI" id="CHEBI:15378"/>
        <dbReference type="ChEBI" id="CHEBI:30013"/>
        <dbReference type="ChEBI" id="CHEBI:30616"/>
        <dbReference type="ChEBI" id="CHEBI:61977"/>
        <dbReference type="ChEBI" id="CHEBI:456216"/>
        <dbReference type="EC" id="2.7.11.13"/>
    </reaction>
</comment>
<dbReference type="InterPro" id="IPR008271">
    <property type="entry name" value="Ser/Thr_kinase_AS"/>
</dbReference>
<feature type="domain" description="Protein kinase" evidence="24">
    <location>
        <begin position="373"/>
        <end position="627"/>
    </location>
</feature>
<dbReference type="FunFam" id="1.10.510.10:FF:000150">
    <property type="entry name" value="Protein kinase C, theta"/>
    <property type="match status" value="1"/>
</dbReference>
<gene>
    <name evidence="27" type="primary">LOC109054463</name>
</gene>
<dbReference type="SMART" id="SM00220">
    <property type="entry name" value="S_TKc"/>
    <property type="match status" value="1"/>
</dbReference>
<evidence type="ECO:0000256" key="15">
    <source>
        <dbReference type="ARBA" id="ARBA00022833"/>
    </source>
</evidence>
<dbReference type="GO" id="GO:0005524">
    <property type="term" value="F:ATP binding"/>
    <property type="evidence" value="ECO:0007669"/>
    <property type="project" value="UniProtKB-UniRule"/>
</dbReference>
<evidence type="ECO:0000259" key="26">
    <source>
        <dbReference type="PROSITE" id="PS51285"/>
    </source>
</evidence>
<evidence type="ECO:0000256" key="14">
    <source>
        <dbReference type="ARBA" id="ARBA00022777"/>
    </source>
</evidence>
<evidence type="ECO:0000256" key="16">
    <source>
        <dbReference type="ARBA" id="ARBA00022840"/>
    </source>
</evidence>
<evidence type="ECO:0000256" key="11">
    <source>
        <dbReference type="ARBA" id="ARBA00022737"/>
    </source>
</evidence>
<protein>
    <recommendedName>
        <fullName evidence="4 20">Protein kinase C</fullName>
        <ecNumber evidence="4 20">2.7.11.13</ecNumber>
    </recommendedName>
</protein>
<evidence type="ECO:0000256" key="1">
    <source>
        <dbReference type="ARBA" id="ARBA00004202"/>
    </source>
</evidence>
<feature type="binding site" evidence="22 23">
    <location>
        <position position="402"/>
    </location>
    <ligand>
        <name>ATP</name>
        <dbReference type="ChEBI" id="CHEBI:30616"/>
    </ligand>
</feature>
<dbReference type="Gene3D" id="3.30.200.20">
    <property type="entry name" value="Phosphorylase Kinase, domain 1"/>
    <property type="match status" value="1"/>
</dbReference>
<dbReference type="InterPro" id="IPR017441">
    <property type="entry name" value="Protein_kinase_ATP_BS"/>
</dbReference>
<proteinExistence type="inferred from homology"/>
<dbReference type="EC" id="2.7.11.13" evidence="4 20"/>
<dbReference type="InterPro" id="IPR046349">
    <property type="entry name" value="C1-like_sf"/>
</dbReference>
<dbReference type="PROSITE" id="PS50081">
    <property type="entry name" value="ZF_DAG_PE_2"/>
    <property type="match status" value="2"/>
</dbReference>
<dbReference type="InterPro" id="IPR035892">
    <property type="entry name" value="C2_domain_sf"/>
</dbReference>
<dbReference type="InterPro" id="IPR000961">
    <property type="entry name" value="AGC-kinase_C"/>
</dbReference>
<dbReference type="AlphaFoldDB" id="A0A8C2CAJ1"/>
<reference evidence="27" key="1">
    <citation type="submission" date="2025-08" db="UniProtKB">
        <authorList>
            <consortium name="Ensembl"/>
        </authorList>
    </citation>
    <scope>IDENTIFICATION</scope>
</reference>